<dbReference type="Proteomes" id="UP000286801">
    <property type="component" value="Unassembled WGS sequence"/>
</dbReference>
<evidence type="ECO:0000313" key="2">
    <source>
        <dbReference type="EMBL" id="RTZ77690.1"/>
    </source>
</evidence>
<feature type="transmembrane region" description="Helical" evidence="1">
    <location>
        <begin position="14"/>
        <end position="31"/>
    </location>
</feature>
<organism evidence="2 3">
    <name type="scientific">SAR324 cluster bacterium</name>
    <dbReference type="NCBI Taxonomy" id="2024889"/>
    <lineage>
        <taxon>Bacteria</taxon>
        <taxon>Deltaproteobacteria</taxon>
        <taxon>SAR324 cluster</taxon>
    </lineage>
</organism>
<keyword evidence="1" id="KW-0472">Membrane</keyword>
<evidence type="ECO:0000313" key="3">
    <source>
        <dbReference type="Proteomes" id="UP000286801"/>
    </source>
</evidence>
<reference evidence="2 3" key="1">
    <citation type="submission" date="2018-06" db="EMBL/GenBank/DDBJ databases">
        <title>Combined omics and stable isotope probing to characterize newly discovered Mariana Back-Arc vent microbial communities.</title>
        <authorList>
            <person name="Trembath-Reichert E."/>
            <person name="Huber J.A."/>
        </authorList>
    </citation>
    <scope>NUCLEOTIDE SEQUENCE [LARGE SCALE GENOMIC DNA]</scope>
    <source>
        <strain evidence="2">MAG 63_1</strain>
    </source>
</reference>
<evidence type="ECO:0000256" key="1">
    <source>
        <dbReference type="SAM" id="Phobius"/>
    </source>
</evidence>
<gene>
    <name evidence="2" type="ORF">DSY97_09315</name>
</gene>
<dbReference type="EMBL" id="QNZL01000247">
    <property type="protein sequence ID" value="RTZ77690.1"/>
    <property type="molecule type" value="Genomic_DNA"/>
</dbReference>
<dbReference type="AlphaFoldDB" id="A0A432G2J8"/>
<feature type="non-terminal residue" evidence="2">
    <location>
        <position position="1"/>
    </location>
</feature>
<comment type="caution">
    <text evidence="2">The sequence shown here is derived from an EMBL/GenBank/DDBJ whole genome shotgun (WGS) entry which is preliminary data.</text>
</comment>
<accession>A0A432G2J8</accession>
<name>A0A432G2J8_9DELT</name>
<protein>
    <submittedName>
        <fullName evidence="2">Branched-chain amino acid ABC transporter permease</fullName>
    </submittedName>
</protein>
<keyword evidence="1" id="KW-1133">Transmembrane helix</keyword>
<sequence>LDESNPLRQHLQEVAPYMRMVLMGLILVLMLRFRPKGILPEEAPDRY</sequence>
<proteinExistence type="predicted"/>
<keyword evidence="1" id="KW-0812">Transmembrane</keyword>